<dbReference type="InterPro" id="IPR001314">
    <property type="entry name" value="Peptidase_S1A"/>
</dbReference>
<reference evidence="9" key="2">
    <citation type="journal article" date="2015" name="Gigascience">
        <title>Reconstructing a comprehensive transcriptome assembly of a white-pupal translocated strain of the pest fruit fly Bactrocera cucurbitae.</title>
        <authorList>
            <person name="Sim S.B."/>
            <person name="Calla B."/>
            <person name="Hall B."/>
            <person name="DeRego T."/>
            <person name="Geib S.M."/>
        </authorList>
    </citation>
    <scope>NUCLEOTIDE SEQUENCE</scope>
</reference>
<keyword evidence="9" id="KW-0378">Hydrolase</keyword>
<dbReference type="SMR" id="A0A0A1XC72"/>
<dbReference type="InterPro" id="IPR018114">
    <property type="entry name" value="TRYPSIN_HIS"/>
</dbReference>
<evidence type="ECO:0000256" key="3">
    <source>
        <dbReference type="ARBA" id="ARBA00023145"/>
    </source>
</evidence>
<dbReference type="GO" id="GO:0006508">
    <property type="term" value="P:proteolysis"/>
    <property type="evidence" value="ECO:0007669"/>
    <property type="project" value="UniProtKB-KW"/>
</dbReference>
<dbReference type="InterPro" id="IPR051333">
    <property type="entry name" value="CLIP_Serine_Protease"/>
</dbReference>
<comment type="similarity">
    <text evidence="6">Belongs to the peptidase S1 family. CLIP subfamily.</text>
</comment>
<keyword evidence="9" id="KW-0645">Protease</keyword>
<dbReference type="Gene3D" id="2.40.10.10">
    <property type="entry name" value="Trypsin-like serine proteases"/>
    <property type="match status" value="1"/>
</dbReference>
<dbReference type="FunFam" id="2.40.10.10:FF:000028">
    <property type="entry name" value="Serine protease easter"/>
    <property type="match status" value="1"/>
</dbReference>
<evidence type="ECO:0000313" key="9">
    <source>
        <dbReference type="EMBL" id="JAD09014.1"/>
    </source>
</evidence>
<dbReference type="GeneID" id="105215140"/>
<keyword evidence="1 7" id="KW-0732">Signal</keyword>
<protein>
    <submittedName>
        <fullName evidence="9">Serine protease persephone</fullName>
    </submittedName>
</protein>
<dbReference type="PROSITE" id="PS00134">
    <property type="entry name" value="TRYPSIN_HIS"/>
    <property type="match status" value="1"/>
</dbReference>
<keyword evidence="4" id="KW-1015">Disulfide bond</keyword>
<dbReference type="InterPro" id="IPR001254">
    <property type="entry name" value="Trypsin_dom"/>
</dbReference>
<evidence type="ECO:0000256" key="4">
    <source>
        <dbReference type="ARBA" id="ARBA00023157"/>
    </source>
</evidence>
<evidence type="ECO:0000256" key="6">
    <source>
        <dbReference type="ARBA" id="ARBA00024195"/>
    </source>
</evidence>
<organism evidence="9">
    <name type="scientific">Zeugodacus cucurbitae</name>
    <name type="common">Melon fruit fly</name>
    <name type="synonym">Bactrocera cucurbitae</name>
    <dbReference type="NCBI Taxonomy" id="28588"/>
    <lineage>
        <taxon>Eukaryota</taxon>
        <taxon>Metazoa</taxon>
        <taxon>Ecdysozoa</taxon>
        <taxon>Arthropoda</taxon>
        <taxon>Hexapoda</taxon>
        <taxon>Insecta</taxon>
        <taxon>Pterygota</taxon>
        <taxon>Neoptera</taxon>
        <taxon>Endopterygota</taxon>
        <taxon>Diptera</taxon>
        <taxon>Brachycera</taxon>
        <taxon>Muscomorpha</taxon>
        <taxon>Tephritoidea</taxon>
        <taxon>Tephritidae</taxon>
        <taxon>Zeugodacus</taxon>
        <taxon>Zeugodacus</taxon>
    </lineage>
</organism>
<dbReference type="GO" id="GO:0004252">
    <property type="term" value="F:serine-type endopeptidase activity"/>
    <property type="evidence" value="ECO:0007669"/>
    <property type="project" value="InterPro"/>
</dbReference>
<feature type="chain" id="PRO_5005418432" evidence="7">
    <location>
        <begin position="29"/>
        <end position="296"/>
    </location>
</feature>
<dbReference type="CDD" id="cd00190">
    <property type="entry name" value="Tryp_SPc"/>
    <property type="match status" value="1"/>
</dbReference>
<evidence type="ECO:0000256" key="5">
    <source>
        <dbReference type="ARBA" id="ARBA00023180"/>
    </source>
</evidence>
<proteinExistence type="inferred from homology"/>
<dbReference type="InterPro" id="IPR043504">
    <property type="entry name" value="Peptidase_S1_PA_chymotrypsin"/>
</dbReference>
<dbReference type="PANTHER" id="PTHR24260">
    <property type="match status" value="1"/>
</dbReference>
<dbReference type="InterPro" id="IPR009003">
    <property type="entry name" value="Peptidase_S1_PA"/>
</dbReference>
<dbReference type="SUPFAM" id="SSF50494">
    <property type="entry name" value="Trypsin-like serine proteases"/>
    <property type="match status" value="1"/>
</dbReference>
<keyword evidence="2" id="KW-0106">Calcium</keyword>
<keyword evidence="5" id="KW-0325">Glycoprotein</keyword>
<dbReference type="SMART" id="SM00020">
    <property type="entry name" value="Tryp_SPc"/>
    <property type="match status" value="1"/>
</dbReference>
<dbReference type="PROSITE" id="PS50240">
    <property type="entry name" value="TRYPSIN_DOM"/>
    <property type="match status" value="1"/>
</dbReference>
<dbReference type="PANTHER" id="PTHR24260:SF136">
    <property type="entry name" value="GH08193P-RELATED"/>
    <property type="match status" value="1"/>
</dbReference>
<keyword evidence="3" id="KW-0865">Zymogen</keyword>
<accession>A0A0A1XC72</accession>
<dbReference type="EMBL" id="GBXI01005278">
    <property type="protein sequence ID" value="JAD09014.1"/>
    <property type="molecule type" value="Transcribed_RNA"/>
</dbReference>
<evidence type="ECO:0000259" key="8">
    <source>
        <dbReference type="PROSITE" id="PS50240"/>
    </source>
</evidence>
<sequence>MKTMAFKPLEILFIPLFILAICNQRTIAQATQRPAVRACAVLDNELQHNMIPYTPEGSAAAPGEFPYMALIGHQKENDTVVFLCSGALIDKRFVITAAHCIKNGKPSVVRLGVTNLDDPAQSNGMVELKIKALHVHPNYTLTSAYNDIGLVELENDVNYSSLVYPVCLFTAAAIPLNNTELYSTRWGVNGQNIVGAIHMRILPIPLCRDAYSKFANRLFADGIRTTQLCAHKVNQLRDECAVATGPMVLVEDVGLNKYRLVGIDSFGIRCRSHVPDVLTRISEYLDFIENIVWPSK</sequence>
<name>A0A0A1XC72_ZEUCU</name>
<evidence type="ECO:0000256" key="1">
    <source>
        <dbReference type="ARBA" id="ARBA00022729"/>
    </source>
</evidence>
<feature type="signal peptide" evidence="7">
    <location>
        <begin position="1"/>
        <end position="28"/>
    </location>
</feature>
<dbReference type="OrthoDB" id="6380398at2759"/>
<feature type="domain" description="Peptidase S1" evidence="8">
    <location>
        <begin position="54"/>
        <end position="293"/>
    </location>
</feature>
<dbReference type="PRINTS" id="PR00722">
    <property type="entry name" value="CHYMOTRYPSIN"/>
</dbReference>
<gene>
    <name evidence="9" type="primary">psh_1</name>
    <name evidence="9" type="ORF">g.15142</name>
</gene>
<reference evidence="9" key="1">
    <citation type="submission" date="2014-11" db="EMBL/GenBank/DDBJ databases">
        <authorList>
            <person name="Geib S."/>
        </authorList>
    </citation>
    <scope>NUCLEOTIDE SEQUENCE</scope>
</reference>
<evidence type="ECO:0000256" key="7">
    <source>
        <dbReference type="SAM" id="SignalP"/>
    </source>
</evidence>
<evidence type="ECO:0000256" key="2">
    <source>
        <dbReference type="ARBA" id="ARBA00022837"/>
    </source>
</evidence>
<dbReference type="Pfam" id="PF00089">
    <property type="entry name" value="Trypsin"/>
    <property type="match status" value="1"/>
</dbReference>
<dbReference type="AlphaFoldDB" id="A0A0A1XC72"/>